<proteinExistence type="predicted"/>
<gene>
    <name evidence="2" type="ORF">EZS27_022295</name>
</gene>
<dbReference type="Gene3D" id="1.10.10.1390">
    <property type="entry name" value="ATP-dependent DNA helicase RecQ"/>
    <property type="match status" value="1"/>
</dbReference>
<accession>A0A5J4R6G7</accession>
<dbReference type="AlphaFoldDB" id="A0A5J4R6G7"/>
<protein>
    <recommendedName>
        <fullName evidence="1">Helicase Helix-turn-helix domain-containing protein</fullName>
    </recommendedName>
</protein>
<reference evidence="2" key="1">
    <citation type="submission" date="2019-03" db="EMBL/GenBank/DDBJ databases">
        <title>Single cell metagenomics reveals metabolic interactions within the superorganism composed of flagellate Streblomastix strix and complex community of Bacteroidetes bacteria on its surface.</title>
        <authorList>
            <person name="Treitli S.C."/>
            <person name="Kolisko M."/>
            <person name="Husnik F."/>
            <person name="Keeling P."/>
            <person name="Hampl V."/>
        </authorList>
    </citation>
    <scope>NUCLEOTIDE SEQUENCE</scope>
    <source>
        <strain evidence="2">STM</strain>
    </source>
</reference>
<evidence type="ECO:0000259" key="1">
    <source>
        <dbReference type="Pfam" id="PF14493"/>
    </source>
</evidence>
<comment type="caution">
    <text evidence="2">The sequence shown here is derived from an EMBL/GenBank/DDBJ whole genome shotgun (WGS) entry which is preliminary data.</text>
</comment>
<feature type="domain" description="Helicase Helix-turn-helix" evidence="1">
    <location>
        <begin position="1"/>
        <end position="83"/>
    </location>
</feature>
<evidence type="ECO:0000313" key="2">
    <source>
        <dbReference type="EMBL" id="KAA6328844.1"/>
    </source>
</evidence>
<sequence length="89" mass="10001">MFQQGMSIEEIAGLRGFVTGTIVGHLEPYVRKGDVPIQALVPQEKIDRITRYLQKHEGQEETLSVIKTALGEEISYTDIRVVMASVQKK</sequence>
<organism evidence="2">
    <name type="scientific">termite gut metagenome</name>
    <dbReference type="NCBI Taxonomy" id="433724"/>
    <lineage>
        <taxon>unclassified sequences</taxon>
        <taxon>metagenomes</taxon>
        <taxon>organismal metagenomes</taxon>
    </lineage>
</organism>
<dbReference type="EMBL" id="SNRY01001745">
    <property type="protein sequence ID" value="KAA6328844.1"/>
    <property type="molecule type" value="Genomic_DNA"/>
</dbReference>
<dbReference type="InterPro" id="IPR029491">
    <property type="entry name" value="Helicase_HTH"/>
</dbReference>
<dbReference type="Pfam" id="PF14493">
    <property type="entry name" value="HTH_40"/>
    <property type="match status" value="1"/>
</dbReference>
<name>A0A5J4R6G7_9ZZZZ</name>